<evidence type="ECO:0000256" key="1">
    <source>
        <dbReference type="SAM" id="SignalP"/>
    </source>
</evidence>
<feature type="domain" description="Rhodanese" evidence="2">
    <location>
        <begin position="47"/>
        <end position="134"/>
    </location>
</feature>
<dbReference type="PROSITE" id="PS51257">
    <property type="entry name" value="PROKAR_LIPOPROTEIN"/>
    <property type="match status" value="1"/>
</dbReference>
<dbReference type="SMART" id="SM00450">
    <property type="entry name" value="RHOD"/>
    <property type="match status" value="2"/>
</dbReference>
<keyword evidence="4" id="KW-1185">Reference proteome</keyword>
<feature type="chain" id="PRO_5039357350" evidence="1">
    <location>
        <begin position="25"/>
        <end position="236"/>
    </location>
</feature>
<evidence type="ECO:0000313" key="4">
    <source>
        <dbReference type="Proteomes" id="UP000215694"/>
    </source>
</evidence>
<evidence type="ECO:0000259" key="2">
    <source>
        <dbReference type="PROSITE" id="PS50206"/>
    </source>
</evidence>
<proteinExistence type="predicted"/>
<dbReference type="Pfam" id="PF00581">
    <property type="entry name" value="Rhodanese"/>
    <property type="match status" value="2"/>
</dbReference>
<evidence type="ECO:0000313" key="3">
    <source>
        <dbReference type="EMBL" id="RDY26348.1"/>
    </source>
</evidence>
<dbReference type="SUPFAM" id="SSF52821">
    <property type="entry name" value="Rhodanese/Cell cycle control phosphatase"/>
    <property type="match status" value="2"/>
</dbReference>
<dbReference type="Gene3D" id="3.40.250.10">
    <property type="entry name" value="Rhodanese-like domain"/>
    <property type="match status" value="2"/>
</dbReference>
<feature type="domain" description="Rhodanese" evidence="2">
    <location>
        <begin position="149"/>
        <end position="236"/>
    </location>
</feature>
<gene>
    <name evidence="3" type="ORF">CHL78_013905</name>
</gene>
<dbReference type="PANTHER" id="PTHR43031:SF1">
    <property type="entry name" value="PYRIDINE NUCLEOTIDE-DISULPHIDE OXIDOREDUCTASE"/>
    <property type="match status" value="1"/>
</dbReference>
<feature type="signal peptide" evidence="1">
    <location>
        <begin position="1"/>
        <end position="24"/>
    </location>
</feature>
<organism evidence="3 4">
    <name type="scientific">Romboutsia weinsteinii</name>
    <dbReference type="NCBI Taxonomy" id="2020949"/>
    <lineage>
        <taxon>Bacteria</taxon>
        <taxon>Bacillati</taxon>
        <taxon>Bacillota</taxon>
        <taxon>Clostridia</taxon>
        <taxon>Peptostreptococcales</taxon>
        <taxon>Peptostreptococcaceae</taxon>
        <taxon>Romboutsia</taxon>
    </lineage>
</organism>
<dbReference type="EMBL" id="NOJY02000029">
    <property type="protein sequence ID" value="RDY26348.1"/>
    <property type="molecule type" value="Genomic_DNA"/>
</dbReference>
<reference evidence="3 4" key="1">
    <citation type="journal article" date="2017" name="Genome Announc.">
        <title>Draft Genome Sequence of Romboutsia weinsteinii sp. nov. Strain CCRI-19649(T) Isolated from Surface Water.</title>
        <authorList>
            <person name="Maheux A.F."/>
            <person name="Boudreau D.K."/>
            <person name="Berube E."/>
            <person name="Boissinot M."/>
            <person name="Cantin P."/>
            <person name="Raymond F."/>
            <person name="Corbeil J."/>
            <person name="Omar R.F."/>
            <person name="Bergeron M.G."/>
        </authorList>
    </citation>
    <scope>NUCLEOTIDE SEQUENCE [LARGE SCALE GENOMIC DNA]</scope>
    <source>
        <strain evidence="3 4">CCRI-19649</strain>
    </source>
</reference>
<dbReference type="AlphaFoldDB" id="A0A371J0Z8"/>
<sequence>MKINKKFKVLSVGMLLVLSLGVIGCSSKGEEGYSEIDAAKTEELVGENEKTLVIDVRDSEKYAAGHLADAINIPFDEFEARIDELAGYENQNIVLICNTGNKSGKAAKMLVDKGFKKVNNAQDGMEEHDYKTVTYNNVTGGAFEKLASENKNAVVVDVRDAKDYDKSHIENSINIPIDDFEAKFNELDEYKDKDILIYCSIGRRSAKAAGILTENGYEKATNSVDGVKEYEFKLSK</sequence>
<name>A0A371J0Z8_9FIRM</name>
<comment type="caution">
    <text evidence="3">The sequence shown here is derived from an EMBL/GenBank/DDBJ whole genome shotgun (WGS) entry which is preliminary data.</text>
</comment>
<accession>A0A371J0Z8</accession>
<dbReference type="OrthoDB" id="9800872at2"/>
<dbReference type="PANTHER" id="PTHR43031">
    <property type="entry name" value="FAD-DEPENDENT OXIDOREDUCTASE"/>
    <property type="match status" value="1"/>
</dbReference>
<dbReference type="RefSeq" id="WP_094366457.1">
    <property type="nucleotide sequence ID" value="NZ_NOJY02000029.1"/>
</dbReference>
<dbReference type="PROSITE" id="PS50206">
    <property type="entry name" value="RHODANESE_3"/>
    <property type="match status" value="2"/>
</dbReference>
<keyword evidence="1" id="KW-0732">Signal</keyword>
<dbReference type="Proteomes" id="UP000215694">
    <property type="component" value="Unassembled WGS sequence"/>
</dbReference>
<dbReference type="CDD" id="cd00158">
    <property type="entry name" value="RHOD"/>
    <property type="match status" value="2"/>
</dbReference>
<dbReference type="InterPro" id="IPR036873">
    <property type="entry name" value="Rhodanese-like_dom_sf"/>
</dbReference>
<dbReference type="InterPro" id="IPR050229">
    <property type="entry name" value="GlpE_sulfurtransferase"/>
</dbReference>
<protein>
    <submittedName>
        <fullName evidence="3">Rhodanese-like domain-containing protein</fullName>
    </submittedName>
</protein>
<dbReference type="InterPro" id="IPR001763">
    <property type="entry name" value="Rhodanese-like_dom"/>
</dbReference>